<comment type="caution">
    <text evidence="11">The sequence shown here is derived from an EMBL/GenBank/DDBJ whole genome shotgun (WGS) entry which is preliminary data.</text>
</comment>
<proteinExistence type="inferred from homology"/>
<dbReference type="GO" id="GO:0002949">
    <property type="term" value="P:tRNA threonylcarbamoyladenosine modification"/>
    <property type="evidence" value="ECO:0007669"/>
    <property type="project" value="InterPro"/>
</dbReference>
<keyword evidence="8" id="KW-0067">ATP-binding</keyword>
<dbReference type="GO" id="GO:0046872">
    <property type="term" value="F:metal ion binding"/>
    <property type="evidence" value="ECO:0007669"/>
    <property type="project" value="UniProtKB-KW"/>
</dbReference>
<accession>A0A7C5Q260</accession>
<evidence type="ECO:0000256" key="2">
    <source>
        <dbReference type="ARBA" id="ARBA00007599"/>
    </source>
</evidence>
<dbReference type="NCBIfam" id="TIGR00150">
    <property type="entry name" value="T6A_YjeE"/>
    <property type="match status" value="1"/>
</dbReference>
<evidence type="ECO:0000313" key="11">
    <source>
        <dbReference type="EMBL" id="HHJ64174.1"/>
    </source>
</evidence>
<keyword evidence="7" id="KW-0547">Nucleotide-binding</keyword>
<reference evidence="11" key="1">
    <citation type="journal article" date="2020" name="mSystems">
        <title>Genome- and Community-Level Interaction Insights into Carbon Utilization and Element Cycling Functions of Hydrothermarchaeota in Hydrothermal Sediment.</title>
        <authorList>
            <person name="Zhou Z."/>
            <person name="Liu Y."/>
            <person name="Xu W."/>
            <person name="Pan J."/>
            <person name="Luo Z.H."/>
            <person name="Li M."/>
        </authorList>
    </citation>
    <scope>NUCLEOTIDE SEQUENCE [LARGE SCALE GENOMIC DNA]</scope>
    <source>
        <strain evidence="11">HyVt-501</strain>
    </source>
</reference>
<dbReference type="InterPro" id="IPR027417">
    <property type="entry name" value="P-loop_NTPase"/>
</dbReference>
<evidence type="ECO:0000256" key="9">
    <source>
        <dbReference type="ARBA" id="ARBA00022842"/>
    </source>
</evidence>
<comment type="similarity">
    <text evidence="2">Belongs to the TsaE family.</text>
</comment>
<dbReference type="SUPFAM" id="SSF52540">
    <property type="entry name" value="P-loop containing nucleoside triphosphate hydrolases"/>
    <property type="match status" value="1"/>
</dbReference>
<evidence type="ECO:0000256" key="6">
    <source>
        <dbReference type="ARBA" id="ARBA00022723"/>
    </source>
</evidence>
<dbReference type="Proteomes" id="UP000885792">
    <property type="component" value="Unassembled WGS sequence"/>
</dbReference>
<dbReference type="Gene3D" id="3.40.50.300">
    <property type="entry name" value="P-loop containing nucleotide triphosphate hydrolases"/>
    <property type="match status" value="1"/>
</dbReference>
<name>A0A7C5Q260_AQUAO</name>
<evidence type="ECO:0000256" key="4">
    <source>
        <dbReference type="ARBA" id="ARBA00022490"/>
    </source>
</evidence>
<keyword evidence="9" id="KW-0460">Magnesium</keyword>
<dbReference type="Pfam" id="PF02367">
    <property type="entry name" value="TsaE"/>
    <property type="match status" value="1"/>
</dbReference>
<dbReference type="GO" id="GO:0005524">
    <property type="term" value="F:ATP binding"/>
    <property type="evidence" value="ECO:0007669"/>
    <property type="project" value="UniProtKB-KW"/>
</dbReference>
<gene>
    <name evidence="11" type="primary">tsaE</name>
    <name evidence="11" type="ORF">ENJ61_04625</name>
</gene>
<comment type="subcellular location">
    <subcellularLocation>
        <location evidence="1">Cytoplasm</location>
    </subcellularLocation>
</comment>
<organism evidence="11">
    <name type="scientific">Aquifex aeolicus</name>
    <dbReference type="NCBI Taxonomy" id="63363"/>
    <lineage>
        <taxon>Bacteria</taxon>
        <taxon>Pseudomonadati</taxon>
        <taxon>Aquificota</taxon>
        <taxon>Aquificia</taxon>
        <taxon>Aquificales</taxon>
        <taxon>Aquificaceae</taxon>
        <taxon>Aquifex</taxon>
    </lineage>
</organism>
<dbReference type="PANTHER" id="PTHR33540">
    <property type="entry name" value="TRNA THREONYLCARBAMOYLADENOSINE BIOSYNTHESIS PROTEIN TSAE"/>
    <property type="match status" value="1"/>
</dbReference>
<evidence type="ECO:0000256" key="7">
    <source>
        <dbReference type="ARBA" id="ARBA00022741"/>
    </source>
</evidence>
<dbReference type="AlphaFoldDB" id="A0A7C5Q260"/>
<evidence type="ECO:0000256" key="5">
    <source>
        <dbReference type="ARBA" id="ARBA00022694"/>
    </source>
</evidence>
<dbReference type="InterPro" id="IPR003442">
    <property type="entry name" value="T6A_TsaE"/>
</dbReference>
<dbReference type="EMBL" id="DRNB01000169">
    <property type="protein sequence ID" value="HHJ64174.1"/>
    <property type="molecule type" value="Genomic_DNA"/>
</dbReference>
<keyword evidence="5" id="KW-0819">tRNA processing</keyword>
<sequence length="119" mass="13335">MEALGASLARRLTGKEVICLRGDLGSGKTTFVRGLARGLGVKREYQIRSPTFTLANEYPTASGKLIHVDLYRVRDFDWSEFVGEGVVAVEWGEGELCDVEVEIEICGESGRRVRIRFRR</sequence>
<keyword evidence="4" id="KW-0963">Cytoplasm</keyword>
<keyword evidence="6" id="KW-0479">Metal-binding</keyword>
<protein>
    <recommendedName>
        <fullName evidence="3">tRNA threonylcarbamoyladenosine biosynthesis protein TsaE</fullName>
    </recommendedName>
    <alternativeName>
        <fullName evidence="10">t(6)A37 threonylcarbamoyladenosine biosynthesis protein TsaE</fullName>
    </alternativeName>
</protein>
<evidence type="ECO:0000256" key="1">
    <source>
        <dbReference type="ARBA" id="ARBA00004496"/>
    </source>
</evidence>
<dbReference type="GO" id="GO:0005737">
    <property type="term" value="C:cytoplasm"/>
    <property type="evidence" value="ECO:0007669"/>
    <property type="project" value="UniProtKB-SubCell"/>
</dbReference>
<dbReference type="PANTHER" id="PTHR33540:SF2">
    <property type="entry name" value="TRNA THREONYLCARBAMOYLADENOSINE BIOSYNTHESIS PROTEIN TSAE"/>
    <property type="match status" value="1"/>
</dbReference>
<evidence type="ECO:0000256" key="10">
    <source>
        <dbReference type="ARBA" id="ARBA00032441"/>
    </source>
</evidence>
<evidence type="ECO:0000256" key="3">
    <source>
        <dbReference type="ARBA" id="ARBA00019010"/>
    </source>
</evidence>
<evidence type="ECO:0000256" key="8">
    <source>
        <dbReference type="ARBA" id="ARBA00022840"/>
    </source>
</evidence>